<protein>
    <submittedName>
        <fullName evidence="1">Uncharacterized protein</fullName>
    </submittedName>
</protein>
<keyword evidence="2" id="KW-1185">Reference proteome</keyword>
<sequence>MKKTGEAHAARFTATAASYDDRQPEYYDRWLVDRDQSENTSL</sequence>
<reference evidence="1 2" key="1">
    <citation type="journal article" date="2019" name="Int. J. Syst. Evol. Microbiol.">
        <title>The Global Catalogue of Microorganisms (GCM) 10K type strain sequencing project: providing services to taxonomists for standard genome sequencing and annotation.</title>
        <authorList>
            <consortium name="The Broad Institute Genomics Platform"/>
            <consortium name="The Broad Institute Genome Sequencing Center for Infectious Disease"/>
            <person name="Wu L."/>
            <person name="Ma J."/>
        </authorList>
    </citation>
    <scope>NUCLEOTIDE SEQUENCE [LARGE SCALE GENOMIC DNA]</scope>
    <source>
        <strain evidence="1 2">CGMCC 1.10593</strain>
    </source>
</reference>
<dbReference type="AlphaFoldDB" id="A0ABD6DBE7"/>
<evidence type="ECO:0000313" key="1">
    <source>
        <dbReference type="EMBL" id="MFD1642241.1"/>
    </source>
</evidence>
<accession>A0ABD6DBE7</accession>
<proteinExistence type="predicted"/>
<dbReference type="Proteomes" id="UP001597052">
    <property type="component" value="Unassembled WGS sequence"/>
</dbReference>
<evidence type="ECO:0000313" key="2">
    <source>
        <dbReference type="Proteomes" id="UP001597052"/>
    </source>
</evidence>
<gene>
    <name evidence="1" type="ORF">ACFSBW_10200</name>
</gene>
<comment type="caution">
    <text evidence="1">The sequence shown here is derived from an EMBL/GenBank/DDBJ whole genome shotgun (WGS) entry which is preliminary data.</text>
</comment>
<dbReference type="RefSeq" id="WP_256395388.1">
    <property type="nucleotide sequence ID" value="NZ_JANHDJ010000002.1"/>
</dbReference>
<organism evidence="1 2">
    <name type="scientific">Halohasta litorea</name>
    <dbReference type="NCBI Taxonomy" id="869891"/>
    <lineage>
        <taxon>Archaea</taxon>
        <taxon>Methanobacteriati</taxon>
        <taxon>Methanobacteriota</taxon>
        <taxon>Stenosarchaea group</taxon>
        <taxon>Halobacteria</taxon>
        <taxon>Halobacteriales</taxon>
        <taxon>Haloferacaceae</taxon>
        <taxon>Halohasta</taxon>
    </lineage>
</organism>
<name>A0ABD6DBE7_9EURY</name>
<dbReference type="EMBL" id="JBHUDM010000002">
    <property type="protein sequence ID" value="MFD1642241.1"/>
    <property type="molecule type" value="Genomic_DNA"/>
</dbReference>